<keyword evidence="2" id="KW-0732">Signal</keyword>
<protein>
    <submittedName>
        <fullName evidence="4">Uncharacterized protein</fullName>
    </submittedName>
</protein>
<feature type="signal peptide" evidence="2">
    <location>
        <begin position="1"/>
        <end position="20"/>
    </location>
</feature>
<reference evidence="4" key="1">
    <citation type="submission" date="2022-11" db="UniProtKB">
        <authorList>
            <consortium name="WormBaseParasite"/>
        </authorList>
    </citation>
    <scope>IDENTIFICATION</scope>
</reference>
<organism evidence="3 4">
    <name type="scientific">Acrobeloides nanus</name>
    <dbReference type="NCBI Taxonomy" id="290746"/>
    <lineage>
        <taxon>Eukaryota</taxon>
        <taxon>Metazoa</taxon>
        <taxon>Ecdysozoa</taxon>
        <taxon>Nematoda</taxon>
        <taxon>Chromadorea</taxon>
        <taxon>Rhabditida</taxon>
        <taxon>Tylenchina</taxon>
        <taxon>Cephalobomorpha</taxon>
        <taxon>Cephaloboidea</taxon>
        <taxon>Cephalobidae</taxon>
        <taxon>Acrobeloides</taxon>
    </lineage>
</organism>
<evidence type="ECO:0000256" key="2">
    <source>
        <dbReference type="SAM" id="SignalP"/>
    </source>
</evidence>
<dbReference type="WBParaSite" id="ACRNAN_scaffold299.g30928.t1">
    <property type="protein sequence ID" value="ACRNAN_scaffold299.g30928.t1"/>
    <property type="gene ID" value="ACRNAN_scaffold299.g30928"/>
</dbReference>
<dbReference type="AlphaFoldDB" id="A0A914DMI7"/>
<evidence type="ECO:0000313" key="4">
    <source>
        <dbReference type="WBParaSite" id="ACRNAN_scaffold299.g30928.t1"/>
    </source>
</evidence>
<evidence type="ECO:0000256" key="1">
    <source>
        <dbReference type="SAM" id="MobiDB-lite"/>
    </source>
</evidence>
<proteinExistence type="predicted"/>
<accession>A0A914DMI7</accession>
<feature type="region of interest" description="Disordered" evidence="1">
    <location>
        <begin position="46"/>
        <end position="69"/>
    </location>
</feature>
<dbReference type="Proteomes" id="UP000887540">
    <property type="component" value="Unplaced"/>
</dbReference>
<sequence length="124" mass="14058">MAVCYVLVLLFLNFIKGIECGRIQRLSSEEFIRDIGPCGTFDNPCNLEQEKDDHKPSKNVLKQRSDEKHKATKVISLPIASAKHTDYINDNDAIIKATGEEINREQNNLEVATMVKQIQVINDE</sequence>
<keyword evidence="3" id="KW-1185">Reference proteome</keyword>
<feature type="chain" id="PRO_5037455789" evidence="2">
    <location>
        <begin position="21"/>
        <end position="124"/>
    </location>
</feature>
<evidence type="ECO:0000313" key="3">
    <source>
        <dbReference type="Proteomes" id="UP000887540"/>
    </source>
</evidence>
<name>A0A914DMI7_9BILA</name>